<feature type="region of interest" description="Disordered" evidence="1">
    <location>
        <begin position="1111"/>
        <end position="1140"/>
    </location>
</feature>
<feature type="region of interest" description="Disordered" evidence="1">
    <location>
        <begin position="947"/>
        <end position="978"/>
    </location>
</feature>
<feature type="compositionally biased region" description="Pro residues" evidence="1">
    <location>
        <begin position="228"/>
        <end position="238"/>
    </location>
</feature>
<reference evidence="4" key="1">
    <citation type="journal article" date="2019" name="Int. J. Syst. Evol. Microbiol.">
        <title>The Global Catalogue of Microorganisms (GCM) 10K type strain sequencing project: providing services to taxonomists for standard genome sequencing and annotation.</title>
        <authorList>
            <consortium name="The Broad Institute Genomics Platform"/>
            <consortium name="The Broad Institute Genome Sequencing Center for Infectious Disease"/>
            <person name="Wu L."/>
            <person name="Ma J."/>
        </authorList>
    </citation>
    <scope>NUCLEOTIDE SEQUENCE [LARGE SCALE GENOMIC DNA]</scope>
    <source>
        <strain evidence="4">JCM 14560</strain>
    </source>
</reference>
<name>A0ABP5KZ39_9ACTN</name>
<feature type="domain" description="CHAT" evidence="2">
    <location>
        <begin position="807"/>
        <end position="1113"/>
    </location>
</feature>
<evidence type="ECO:0000256" key="1">
    <source>
        <dbReference type="SAM" id="MobiDB-lite"/>
    </source>
</evidence>
<comment type="caution">
    <text evidence="3">The sequence shown here is derived from an EMBL/GenBank/DDBJ whole genome shotgun (WGS) entry which is preliminary data.</text>
</comment>
<evidence type="ECO:0000313" key="4">
    <source>
        <dbReference type="Proteomes" id="UP001422759"/>
    </source>
</evidence>
<dbReference type="EMBL" id="BAAANT010000006">
    <property type="protein sequence ID" value="GAA2136558.1"/>
    <property type="molecule type" value="Genomic_DNA"/>
</dbReference>
<feature type="region of interest" description="Disordered" evidence="1">
    <location>
        <begin position="222"/>
        <end position="255"/>
    </location>
</feature>
<evidence type="ECO:0000313" key="3">
    <source>
        <dbReference type="EMBL" id="GAA2136558.1"/>
    </source>
</evidence>
<gene>
    <name evidence="3" type="ORF">GCM10009760_16180</name>
</gene>
<proteinExistence type="predicted"/>
<keyword evidence="4" id="KW-1185">Reference proteome</keyword>
<dbReference type="Proteomes" id="UP001422759">
    <property type="component" value="Unassembled WGS sequence"/>
</dbReference>
<organism evidence="3 4">
    <name type="scientific">Kitasatospora kazusensis</name>
    <dbReference type="NCBI Taxonomy" id="407974"/>
    <lineage>
        <taxon>Bacteria</taxon>
        <taxon>Bacillati</taxon>
        <taxon>Actinomycetota</taxon>
        <taxon>Actinomycetes</taxon>
        <taxon>Kitasatosporales</taxon>
        <taxon>Streptomycetaceae</taxon>
        <taxon>Kitasatospora</taxon>
    </lineage>
</organism>
<evidence type="ECO:0000259" key="2">
    <source>
        <dbReference type="Pfam" id="PF12770"/>
    </source>
</evidence>
<feature type="compositionally biased region" description="Basic and acidic residues" evidence="1">
    <location>
        <begin position="1119"/>
        <end position="1140"/>
    </location>
</feature>
<dbReference type="Pfam" id="PF12770">
    <property type="entry name" value="CHAT"/>
    <property type="match status" value="1"/>
</dbReference>
<accession>A0ABP5KZ39</accession>
<dbReference type="InterPro" id="IPR024983">
    <property type="entry name" value="CHAT_dom"/>
</dbReference>
<feature type="compositionally biased region" description="Acidic residues" evidence="1">
    <location>
        <begin position="961"/>
        <end position="971"/>
    </location>
</feature>
<protein>
    <recommendedName>
        <fullName evidence="2">CHAT domain-containing protein</fullName>
    </recommendedName>
</protein>
<sequence length="1140" mass="119586">MPVGEVEDGGVRGLRAWAADAEERAKRLLPVLRGDEAPLAECEASVAELEQLSRMLEHEPALCSAVSMWLGSALALRQFAGGGVPADRERAQSLLREVRDRGTALGATASEEHRQWAALVLVSLLSPLQAQAGFGDVPDLTAYVEWMGQVGPAGMLSAAKEVQELFAEIVDLPLPPEFLAQLSRMQQVAAAPTGEGISDLFESMIPDGDPFADRLRQLLGGLFGPAGTPMPAPAPAPGPATGNVPPDPAPDPATVLTPDALRRIAAGLDAVNATTYGLDAALNSADPHQAVNDLLGRLRAVQDQPPPGFDPTAHLEGIRALLLNASAGAGGTLQDREAGRRHMAAIRDGLEGVRDKLPPGIGDPMVMARVMDLYSRIMDVGESGNTEADVRVVRGLLAEAEQLAEEVPDGFFRGIVLLTLGAARAKSGIVTGDRELLLNSLSDLEGGMSTVRETGPPFGDTVPIPPLPDFDLLRAALTDEPTVTMPEHHAPRPDAPTEEVYNSALSLVLGYGMTRDRTVLDRLIGELERVRDGVREGRAPRIAAEALWQLAEAYRVRGVENDDVADIAALAAAEEALTALAADVVLQAGAEHGLVAARAGASRGVRAALWAGSQGRPHEAVAALESGRALVLHAASASSAVPELLEERGHHELAGAWRAATASADGAAGAHGVPAELPSTLRRRALEALGYRQEDGLLAAPTLGELADGLADSGADALLYLVPGDAVGPGIVIAVAPELGVATSVREQLSQAGSAPLERYLDAAAAHEAAVRETGAPDPALRRAWEDALAALCDWAFEVLGPVIDGLEQGLAADGRPLRIVLVPCGRLGIVPWHAARMPGEQPRAYLCRRAAVSYAASGSQFLRTLRRAPRPPAAAPVLLADPTESLVFAEIEVLALRDSFYPDARVCGAVSELADDELAPCTPDAVLGYLADGVSVLHVAAHGSAGTNPTASALSLPDPDGADGAEEPEESAAPGPRPELLTVTRLLEFPDAREPRADGPLVVLSACQTDLSTRDHDEALTLTTGFVTAGARDVVGSRWAVSDGASAVLMAVFHHYLNVDRLSPVDALRAAQLWMLDPDRRNPGTLHGDLLREMRRPDLDRIAHWAAFIHQGHPGPGRQEDMTGTKETAEHTGGDGRNA</sequence>